<evidence type="ECO:0008006" key="3">
    <source>
        <dbReference type="Google" id="ProtNLM"/>
    </source>
</evidence>
<evidence type="ECO:0000313" key="2">
    <source>
        <dbReference type="Proteomes" id="UP000285349"/>
    </source>
</evidence>
<evidence type="ECO:0000313" key="1">
    <source>
        <dbReference type="EMBL" id="RON47968.1"/>
    </source>
</evidence>
<dbReference type="OrthoDB" id="7268746at2"/>
<comment type="caution">
    <text evidence="1">The sequence shown here is derived from an EMBL/GenBank/DDBJ whole genome shotgun (WGS) entry which is preliminary data.</text>
</comment>
<organism evidence="1 2">
    <name type="scientific">Pseudomonas frederiksbergensis</name>
    <dbReference type="NCBI Taxonomy" id="104087"/>
    <lineage>
        <taxon>Bacteria</taxon>
        <taxon>Pseudomonadati</taxon>
        <taxon>Pseudomonadota</taxon>
        <taxon>Gammaproteobacteria</taxon>
        <taxon>Pseudomonadales</taxon>
        <taxon>Pseudomonadaceae</taxon>
        <taxon>Pseudomonas</taxon>
    </lineage>
</organism>
<gene>
    <name evidence="1" type="ORF">BK666_09840</name>
</gene>
<protein>
    <recommendedName>
        <fullName evidence="3">Immunity protein 41</fullName>
    </recommendedName>
</protein>
<dbReference type="Proteomes" id="UP000285349">
    <property type="component" value="Unassembled WGS sequence"/>
</dbReference>
<dbReference type="RefSeq" id="WP_123509482.1">
    <property type="nucleotide sequence ID" value="NZ_MOBQ01000012.1"/>
</dbReference>
<sequence>MDAHSVIARNFAGCEEYDDQSFIGRLHEESIWAHDDYLMVEWALYQLATDTCTSQELSGRIFRIFSYCFLLIGCHLDRRDGFKIENLKRKEVYDLRERIQLVFEGFFARRMPAPSIFSAPNPLLISIHQH</sequence>
<proteinExistence type="predicted"/>
<reference evidence="1 2" key="1">
    <citation type="submission" date="2016-10" db="EMBL/GenBank/DDBJ databases">
        <title>Comparative genome analysis of multiple Pseudomonas spp. focuses on biocontrol and plant growth promoting traits.</title>
        <authorList>
            <person name="Tao X.-Y."/>
            <person name="Taylor C.G."/>
        </authorList>
    </citation>
    <scope>NUCLEOTIDE SEQUENCE [LARGE SCALE GENOMIC DNA]</scope>
    <source>
        <strain evidence="1 2">37A10</strain>
    </source>
</reference>
<name>A0A423K855_9PSED</name>
<accession>A0A423K855</accession>
<dbReference type="EMBL" id="MOBQ01000012">
    <property type="protein sequence ID" value="RON47968.1"/>
    <property type="molecule type" value="Genomic_DNA"/>
</dbReference>
<dbReference type="AlphaFoldDB" id="A0A423K855"/>